<feature type="signal peptide" evidence="3">
    <location>
        <begin position="1"/>
        <end position="26"/>
    </location>
</feature>
<keyword evidence="2" id="KW-0645">Protease</keyword>
<dbReference type="Gene3D" id="3.30.830.10">
    <property type="entry name" value="Metalloenzyme, LuxS/M16 peptidase-like"/>
    <property type="match status" value="4"/>
</dbReference>
<dbReference type="InterPro" id="IPR011765">
    <property type="entry name" value="Pept_M16_N"/>
</dbReference>
<dbReference type="Pfam" id="PF00675">
    <property type="entry name" value="Peptidase_M16"/>
    <property type="match status" value="2"/>
</dbReference>
<name>A0ABV6R2M8_9CAUL</name>
<feature type="domain" description="Peptidase M16 N-terminal" evidence="4">
    <location>
        <begin position="536"/>
        <end position="654"/>
    </location>
</feature>
<dbReference type="Pfam" id="PF05193">
    <property type="entry name" value="Peptidase_M16_C"/>
    <property type="match status" value="2"/>
</dbReference>
<evidence type="ECO:0000256" key="1">
    <source>
        <dbReference type="ARBA" id="ARBA00007261"/>
    </source>
</evidence>
<organism evidence="6 7">
    <name type="scientific">Brevundimonas balnearis</name>
    <dbReference type="NCBI Taxonomy" id="1572858"/>
    <lineage>
        <taxon>Bacteria</taxon>
        <taxon>Pseudomonadati</taxon>
        <taxon>Pseudomonadota</taxon>
        <taxon>Alphaproteobacteria</taxon>
        <taxon>Caulobacterales</taxon>
        <taxon>Caulobacteraceae</taxon>
        <taxon>Brevundimonas</taxon>
    </lineage>
</organism>
<gene>
    <name evidence="6" type="ORF">ACFFGE_08290</name>
</gene>
<dbReference type="EMBL" id="JBHLSW010000005">
    <property type="protein sequence ID" value="MFC0633876.1"/>
    <property type="molecule type" value="Genomic_DNA"/>
</dbReference>
<keyword evidence="7" id="KW-1185">Reference proteome</keyword>
<evidence type="ECO:0000256" key="3">
    <source>
        <dbReference type="SAM" id="SignalP"/>
    </source>
</evidence>
<keyword evidence="2" id="KW-0482">Metalloprotease</keyword>
<dbReference type="RefSeq" id="WP_376835844.1">
    <property type="nucleotide sequence ID" value="NZ_JBHLSW010000005.1"/>
</dbReference>
<dbReference type="PANTHER" id="PTHR11851:SF49">
    <property type="entry name" value="MITOCHONDRIAL-PROCESSING PEPTIDASE SUBUNIT ALPHA"/>
    <property type="match status" value="1"/>
</dbReference>
<dbReference type="Proteomes" id="UP001589906">
    <property type="component" value="Unassembled WGS sequence"/>
</dbReference>
<dbReference type="SUPFAM" id="SSF63411">
    <property type="entry name" value="LuxS/MPP-like metallohydrolase"/>
    <property type="match status" value="4"/>
</dbReference>
<reference evidence="6 7" key="1">
    <citation type="submission" date="2024-09" db="EMBL/GenBank/DDBJ databases">
        <authorList>
            <person name="Sun Q."/>
            <person name="Mori K."/>
        </authorList>
    </citation>
    <scope>NUCLEOTIDE SEQUENCE [LARGE SCALE GENOMIC DNA]</scope>
    <source>
        <strain evidence="6 7">NCAIM B.02621</strain>
    </source>
</reference>
<feature type="domain" description="Peptidase M16 C-terminal" evidence="5">
    <location>
        <begin position="213"/>
        <end position="390"/>
    </location>
</feature>
<protein>
    <submittedName>
        <fullName evidence="6">M16 family metallopeptidase</fullName>
    </submittedName>
</protein>
<evidence type="ECO:0000259" key="5">
    <source>
        <dbReference type="Pfam" id="PF05193"/>
    </source>
</evidence>
<dbReference type="InterPro" id="IPR011249">
    <property type="entry name" value="Metalloenz_LuxS/M16"/>
</dbReference>
<feature type="chain" id="PRO_5045494833" evidence="3">
    <location>
        <begin position="27"/>
        <end position="949"/>
    </location>
</feature>
<feature type="domain" description="Peptidase M16 N-terminal" evidence="4">
    <location>
        <begin position="56"/>
        <end position="170"/>
    </location>
</feature>
<keyword evidence="3" id="KW-0732">Signal</keyword>
<dbReference type="InterPro" id="IPR050361">
    <property type="entry name" value="MPP/UQCRC_Complex"/>
</dbReference>
<comment type="similarity">
    <text evidence="1">Belongs to the peptidase M16 family.</text>
</comment>
<sequence>MSLRKLLLAGAAGLVLAAGAAGPILAQDVDPPTRVRTTEGLIPTQEYVLDNGLRVIFHIDRSDPVTAVVLAARVGSAREEPGRTGFAHLFEHLFFLDSENLGPGGLDRMSARIGGSGANGSTSFDLTDYLQTVPNDALEKMIWAEADKLGYFINTVTDAVLAKEKQVVKNEKRQSVDNRPYGHTYGVILENMFPEGHPYSWPVIGSLADLDAATLQDVQNFYRRWYTPNNSTLVIAGDFDPEQALGWVQRYFGEIPRGAEAPDVQPQSANLTATRRLMHEDNYARLPQLTLAFPTVARGHPDEAALDALFILLTAGRDAPLTQVLVDELQVTDEVAGFNQSQQIAGLGMIQATAFDGVDLDRVQAGVTQALERFEAEGVDAAALERVKTQAEAEFYNGLGSVLGKGSALARYDLYGTTADADLAALRALTPDDLMRVYRAYIKDRPHVATSFVPRGQAGLALEGSEVAEVVVEPIVQGAEAPVDPRAGDVAYQRTPSSFDRTVEPPYGEAPVITPPTIWNAELGNGLDVSGIQNDELPVVAFELSVDGGRLFDDPERPGAANLLARMMSRGTRTKTPAELENAFKALGAQVNVQAGDERFIVSGTTLSRNLTATLDLVEEMLFEPRWDEGELTLAKAAVTAQIQGLRAQPTAIAALLYDAVAYGEDHILSASPLGTEEAVAALSMADLQAMLARWSPANARFRVVGDVDQAEALAALDGMGTRWSDREVEIPAYPRPRRPEQARVYFYDVPGAAQSVFNFGYPALTRDDPAYYPSVAMNYRLGGGGFASRLTQQLREGQGYTYGVFTSFSGGETFGDFNLGSSVRSNVTLEAATLARDILRDYGATFTEEDLEVTRSALSKSRARAFETAGAKLDVLEAIGDYGLPADYLARESAVIEGLTVDQVRRLAAERIDTDALIYVVVGDAATQEARLEALGYGAPIRANDLLD</sequence>
<dbReference type="InterPro" id="IPR007863">
    <property type="entry name" value="Peptidase_M16_C"/>
</dbReference>
<evidence type="ECO:0000313" key="7">
    <source>
        <dbReference type="Proteomes" id="UP001589906"/>
    </source>
</evidence>
<evidence type="ECO:0000313" key="6">
    <source>
        <dbReference type="EMBL" id="MFC0633876.1"/>
    </source>
</evidence>
<comment type="caution">
    <text evidence="6">The sequence shown here is derived from an EMBL/GenBank/DDBJ whole genome shotgun (WGS) entry which is preliminary data.</text>
</comment>
<evidence type="ECO:0000259" key="4">
    <source>
        <dbReference type="Pfam" id="PF00675"/>
    </source>
</evidence>
<feature type="domain" description="Peptidase M16 C-terminal" evidence="5">
    <location>
        <begin position="693"/>
        <end position="859"/>
    </location>
</feature>
<proteinExistence type="inferred from homology"/>
<evidence type="ECO:0000256" key="2">
    <source>
        <dbReference type="ARBA" id="ARBA00023049"/>
    </source>
</evidence>
<keyword evidence="2" id="KW-0378">Hydrolase</keyword>
<dbReference type="PANTHER" id="PTHR11851">
    <property type="entry name" value="METALLOPROTEASE"/>
    <property type="match status" value="1"/>
</dbReference>
<accession>A0ABV6R2M8</accession>